<organism evidence="1 2">
    <name type="scientific">Patella caerulea</name>
    <name type="common">Rayed Mediterranean limpet</name>
    <dbReference type="NCBI Taxonomy" id="87958"/>
    <lineage>
        <taxon>Eukaryota</taxon>
        <taxon>Metazoa</taxon>
        <taxon>Spiralia</taxon>
        <taxon>Lophotrochozoa</taxon>
        <taxon>Mollusca</taxon>
        <taxon>Gastropoda</taxon>
        <taxon>Patellogastropoda</taxon>
        <taxon>Patelloidea</taxon>
        <taxon>Patellidae</taxon>
        <taxon>Patella</taxon>
    </lineage>
</organism>
<name>A0AAN8PNQ2_PATCE</name>
<proteinExistence type="predicted"/>
<reference evidence="1 2" key="1">
    <citation type="submission" date="2024-01" db="EMBL/GenBank/DDBJ databases">
        <title>The genome of the rayed Mediterranean limpet Patella caerulea (Linnaeus, 1758).</title>
        <authorList>
            <person name="Anh-Thu Weber A."/>
            <person name="Halstead-Nussloch G."/>
        </authorList>
    </citation>
    <scope>NUCLEOTIDE SEQUENCE [LARGE SCALE GENOMIC DNA]</scope>
    <source>
        <strain evidence="1">AATW-2023a</strain>
        <tissue evidence="1">Whole specimen</tissue>
    </source>
</reference>
<protein>
    <submittedName>
        <fullName evidence="1">Uncharacterized protein</fullName>
    </submittedName>
</protein>
<keyword evidence="2" id="KW-1185">Reference proteome</keyword>
<sequence length="236" mass="27494">MFRWLKKKCKRSSMLSGNKRLFKPEERVQENEYHIYEEIPDIYPSDELAYAVVSLEHTKFDHQMEQTETDCPVCKYGHLDQDIPCVCQEQKTAPWDEFDMPIMPHSSSVMAIDKHFPRIPVDLGLPPRSRKPVSELVTSCDSSSGYDSNSSSSLDIGIEDDILERLDNMHLENYSRRGDNLVIPRMGCRILQRRNTILNIQSRRDVTTFNSLPRRPKDNLHVPSPSNESYYETIWN</sequence>
<dbReference type="EMBL" id="JAZGQO010000011">
    <property type="protein sequence ID" value="KAK6172995.1"/>
    <property type="molecule type" value="Genomic_DNA"/>
</dbReference>
<accession>A0AAN8PNQ2</accession>
<dbReference type="AlphaFoldDB" id="A0AAN8PNQ2"/>
<comment type="caution">
    <text evidence="1">The sequence shown here is derived from an EMBL/GenBank/DDBJ whole genome shotgun (WGS) entry which is preliminary data.</text>
</comment>
<dbReference type="Proteomes" id="UP001347796">
    <property type="component" value="Unassembled WGS sequence"/>
</dbReference>
<evidence type="ECO:0000313" key="1">
    <source>
        <dbReference type="EMBL" id="KAK6172995.1"/>
    </source>
</evidence>
<evidence type="ECO:0000313" key="2">
    <source>
        <dbReference type="Proteomes" id="UP001347796"/>
    </source>
</evidence>
<gene>
    <name evidence="1" type="ORF">SNE40_016538</name>
</gene>